<evidence type="ECO:0000313" key="8">
    <source>
        <dbReference type="EMBL" id="KAF9609479.1"/>
    </source>
</evidence>
<evidence type="ECO:0000256" key="6">
    <source>
        <dbReference type="SAM" id="MobiDB-lite"/>
    </source>
</evidence>
<dbReference type="PANTHER" id="PTHR31828">
    <property type="entry name" value="PHOSPHOLIPASE A1-IIGAMMA"/>
    <property type="match status" value="1"/>
</dbReference>
<dbReference type="SUPFAM" id="SSF53474">
    <property type="entry name" value="alpha/beta-Hydrolases"/>
    <property type="match status" value="1"/>
</dbReference>
<gene>
    <name evidence="8" type="ORF">IFM89_016478</name>
</gene>
<evidence type="ECO:0000256" key="1">
    <source>
        <dbReference type="ARBA" id="ARBA00010701"/>
    </source>
</evidence>
<dbReference type="GO" id="GO:0008970">
    <property type="term" value="F:phospholipase A1 activity"/>
    <property type="evidence" value="ECO:0007669"/>
    <property type="project" value="UniProtKB-UniRule"/>
</dbReference>
<dbReference type="PANTHER" id="PTHR31828:SF1">
    <property type="entry name" value="PHOSPHOLIPASE A1-IIGAMMA"/>
    <property type="match status" value="1"/>
</dbReference>
<organism evidence="8 9">
    <name type="scientific">Coptis chinensis</name>
    <dbReference type="NCBI Taxonomy" id="261450"/>
    <lineage>
        <taxon>Eukaryota</taxon>
        <taxon>Viridiplantae</taxon>
        <taxon>Streptophyta</taxon>
        <taxon>Embryophyta</taxon>
        <taxon>Tracheophyta</taxon>
        <taxon>Spermatophyta</taxon>
        <taxon>Magnoliopsida</taxon>
        <taxon>Ranunculales</taxon>
        <taxon>Ranunculaceae</taxon>
        <taxon>Coptidoideae</taxon>
        <taxon>Coptis</taxon>
    </lineage>
</organism>
<evidence type="ECO:0000256" key="2">
    <source>
        <dbReference type="ARBA" id="ARBA00022801"/>
    </source>
</evidence>
<keyword evidence="3 5" id="KW-0442">Lipid degradation</keyword>
<comment type="similarity">
    <text evidence="1 5">Belongs to the AB hydrolase superfamily. Lipase family.</text>
</comment>
<dbReference type="EMBL" id="JADFTS010000004">
    <property type="protein sequence ID" value="KAF9609479.1"/>
    <property type="molecule type" value="Genomic_DNA"/>
</dbReference>
<dbReference type="Pfam" id="PF01764">
    <property type="entry name" value="Lipase_3"/>
    <property type="match status" value="1"/>
</dbReference>
<sequence>MMRSDASNAWSKESNWIGYVAVVTDEGKKLLGRRDIVVAWRGTITTLEWVDDFEAGKVSGAKMLNTKLNPMLHQGFYSIYTSTDPKSKFNKTSARDQYKKEQNNMSITVCGHSLGAALSIINSTDIVAKKVVSPNIPVTAFPYACPKHGDCVFKQFSEGGLATAHAMESYLHAIAGTRGSRGGFRFQTNRDISLVNKHIDGLKDKYLIPQQWWGLANKGMVQQSTANWQMADRTWKEDDQNMMSDDENISSDHQNISSDDEKTSD</sequence>
<dbReference type="AlphaFoldDB" id="A0A835I2P6"/>
<dbReference type="InterPro" id="IPR033556">
    <property type="entry name" value="PLA"/>
</dbReference>
<evidence type="ECO:0000259" key="7">
    <source>
        <dbReference type="Pfam" id="PF01764"/>
    </source>
</evidence>
<dbReference type="Gene3D" id="3.40.50.1820">
    <property type="entry name" value="alpha/beta hydrolase"/>
    <property type="match status" value="2"/>
</dbReference>
<protein>
    <recommendedName>
        <fullName evidence="5">Phospholipase A1</fullName>
        <ecNumber evidence="5">3.1.1.-</ecNumber>
    </recommendedName>
</protein>
<dbReference type="InterPro" id="IPR029058">
    <property type="entry name" value="AB_hydrolase_fold"/>
</dbReference>
<evidence type="ECO:0000256" key="3">
    <source>
        <dbReference type="ARBA" id="ARBA00022963"/>
    </source>
</evidence>
<evidence type="ECO:0000313" key="9">
    <source>
        <dbReference type="Proteomes" id="UP000631114"/>
    </source>
</evidence>
<accession>A0A835I2P6</accession>
<dbReference type="CDD" id="cd00519">
    <property type="entry name" value="Lipase_3"/>
    <property type="match status" value="1"/>
</dbReference>
<comment type="function">
    <text evidence="5">Acylhydrolase that catalyzes the hydrolysis of phospholipids at the sn-1 position.</text>
</comment>
<comment type="caution">
    <text evidence="8">The sequence shown here is derived from an EMBL/GenBank/DDBJ whole genome shotgun (WGS) entry which is preliminary data.</text>
</comment>
<dbReference type="Proteomes" id="UP000631114">
    <property type="component" value="Unassembled WGS sequence"/>
</dbReference>
<dbReference type="EC" id="3.1.1.-" evidence="5"/>
<evidence type="ECO:0000256" key="5">
    <source>
        <dbReference type="RuleBase" id="RU367093"/>
    </source>
</evidence>
<dbReference type="OrthoDB" id="438440at2759"/>
<proteinExistence type="inferred from homology"/>
<dbReference type="GO" id="GO:0016042">
    <property type="term" value="P:lipid catabolic process"/>
    <property type="evidence" value="ECO:0007669"/>
    <property type="project" value="UniProtKB-UniRule"/>
</dbReference>
<keyword evidence="2 5" id="KW-0378">Hydrolase</keyword>
<feature type="domain" description="Fungal lipase-type" evidence="7">
    <location>
        <begin position="37"/>
        <end position="158"/>
    </location>
</feature>
<feature type="region of interest" description="Disordered" evidence="6">
    <location>
        <begin position="237"/>
        <end position="265"/>
    </location>
</feature>
<keyword evidence="4 5" id="KW-0443">Lipid metabolism</keyword>
<evidence type="ECO:0000256" key="4">
    <source>
        <dbReference type="ARBA" id="ARBA00023098"/>
    </source>
</evidence>
<dbReference type="InterPro" id="IPR002921">
    <property type="entry name" value="Fungal_lipase-type"/>
</dbReference>
<name>A0A835I2P6_9MAGN</name>
<keyword evidence="9" id="KW-1185">Reference proteome</keyword>
<reference evidence="8 9" key="1">
    <citation type="submission" date="2020-10" db="EMBL/GenBank/DDBJ databases">
        <title>The Coptis chinensis genome and diversification of protoberbering-type alkaloids.</title>
        <authorList>
            <person name="Wang B."/>
            <person name="Shu S."/>
            <person name="Song C."/>
            <person name="Liu Y."/>
        </authorList>
    </citation>
    <scope>NUCLEOTIDE SEQUENCE [LARGE SCALE GENOMIC DNA]</scope>
    <source>
        <strain evidence="8">HL-2020</strain>
        <tissue evidence="8">Leaf</tissue>
    </source>
</reference>